<comment type="similarity">
    <text evidence="1">Belongs to the cytochrome P450 family.</text>
</comment>
<dbReference type="SUPFAM" id="SSF48264">
    <property type="entry name" value="Cytochrome P450"/>
    <property type="match status" value="1"/>
</dbReference>
<reference evidence="3" key="1">
    <citation type="journal article" date="2019" name="Int. J. Syst. Evol. Microbiol.">
        <title>The Global Catalogue of Microorganisms (GCM) 10K type strain sequencing project: providing services to taxonomists for standard genome sequencing and annotation.</title>
        <authorList>
            <consortium name="The Broad Institute Genomics Platform"/>
            <consortium name="The Broad Institute Genome Sequencing Center for Infectious Disease"/>
            <person name="Wu L."/>
            <person name="Ma J."/>
        </authorList>
    </citation>
    <scope>NUCLEOTIDE SEQUENCE [LARGE SCALE GENOMIC DNA]</scope>
    <source>
        <strain evidence="3">JCM 18303</strain>
    </source>
</reference>
<protein>
    <submittedName>
        <fullName evidence="2">Methyl-branched lipid omega-hydroxylase Cyp124</fullName>
    </submittedName>
</protein>
<gene>
    <name evidence="2" type="primary">cyp124_2</name>
    <name evidence="2" type="ORF">GCM10023321_66180</name>
</gene>
<evidence type="ECO:0000313" key="3">
    <source>
        <dbReference type="Proteomes" id="UP001428817"/>
    </source>
</evidence>
<keyword evidence="3" id="KW-1185">Reference proteome</keyword>
<proteinExistence type="inferred from homology"/>
<dbReference type="CDD" id="cd11033">
    <property type="entry name" value="CYP142-like"/>
    <property type="match status" value="1"/>
</dbReference>
<dbReference type="PANTHER" id="PTHR46696:SF4">
    <property type="entry name" value="BIOTIN BIOSYNTHESIS CYTOCHROME P450"/>
    <property type="match status" value="1"/>
</dbReference>
<organism evidence="2 3">
    <name type="scientific">Pseudonocardia eucalypti</name>
    <dbReference type="NCBI Taxonomy" id="648755"/>
    <lineage>
        <taxon>Bacteria</taxon>
        <taxon>Bacillati</taxon>
        <taxon>Actinomycetota</taxon>
        <taxon>Actinomycetes</taxon>
        <taxon>Pseudonocardiales</taxon>
        <taxon>Pseudonocardiaceae</taxon>
        <taxon>Pseudonocardia</taxon>
    </lineage>
</organism>
<dbReference type="InterPro" id="IPR002397">
    <property type="entry name" value="Cyt_P450_B"/>
</dbReference>
<evidence type="ECO:0000313" key="2">
    <source>
        <dbReference type="EMBL" id="GAA5169891.1"/>
    </source>
</evidence>
<sequence>MMTIEHTLNPDQGYQLGIINFWRAPEADRQAAFARLRAGEVTNWFSINQPPLLGDRRPNAWALTRHAEVTEASRRADLFSSEPAANSFIDLPGFLNTFLGSMINMDDPRHSHIRRLVARSFTPKILAKMEEDLRQRAATVVDDVIAQGPTDFVTQIAARLPTEVICTMLGVPLKHRDDIVRWTNQTLGFLDPEYNGGITRFNNDTRVIDSLRVGKNLAGAGLRLFRLAHKLARQRAKNPGEDLISLLVAAQDGDNLSAQEFASFFLLLVVAGNETTRNALSHAVHLFTQHPDQLRLLMADFDGRIGGAIEEIVRFSTPVIQFRRDVTRDCEFHGRNYRAGDKVILFYNSANRDETVFANPNRFDITRSPNPHVGFGAPGVHYCLGVHLARREMTVMLRELYTRLPNLRTTGEPERLVSFFINGIKHLPYTY</sequence>
<dbReference type="PRINTS" id="PR00359">
    <property type="entry name" value="BP450"/>
</dbReference>
<evidence type="ECO:0000256" key="1">
    <source>
        <dbReference type="ARBA" id="ARBA00010617"/>
    </source>
</evidence>
<comment type="caution">
    <text evidence="2">The sequence shown here is derived from an EMBL/GenBank/DDBJ whole genome shotgun (WGS) entry which is preliminary data.</text>
</comment>
<dbReference type="EMBL" id="BAABJP010000043">
    <property type="protein sequence ID" value="GAA5169891.1"/>
    <property type="molecule type" value="Genomic_DNA"/>
</dbReference>
<dbReference type="Proteomes" id="UP001428817">
    <property type="component" value="Unassembled WGS sequence"/>
</dbReference>
<dbReference type="PANTHER" id="PTHR46696">
    <property type="entry name" value="P450, PUTATIVE (EUROFUNG)-RELATED"/>
    <property type="match status" value="1"/>
</dbReference>
<dbReference type="Gene3D" id="1.10.630.10">
    <property type="entry name" value="Cytochrome P450"/>
    <property type="match status" value="1"/>
</dbReference>
<name>A0ABP9QZK0_9PSEU</name>
<accession>A0ABP9QZK0</accession>
<dbReference type="InterPro" id="IPR001128">
    <property type="entry name" value="Cyt_P450"/>
</dbReference>
<dbReference type="InterPro" id="IPR036396">
    <property type="entry name" value="Cyt_P450_sf"/>
</dbReference>
<dbReference type="Pfam" id="PF00067">
    <property type="entry name" value="p450"/>
    <property type="match status" value="1"/>
</dbReference>